<reference evidence="2" key="1">
    <citation type="journal article" date="2014" name="Genome Announc.">
        <title>Draft Genome Sequence of Mycobacterium triplex DSM 44626.</title>
        <authorList>
            <person name="Sassi M."/>
            <person name="Croce O."/>
            <person name="Robert C."/>
            <person name="Raoult D."/>
            <person name="Drancourt M."/>
        </authorList>
    </citation>
    <scope>NUCLEOTIDE SEQUENCE [LARGE SCALE GENOMIC DNA]</scope>
    <source>
        <strain evidence="2">DSM 44626</strain>
    </source>
</reference>
<feature type="transmembrane region" description="Helical" evidence="1">
    <location>
        <begin position="65"/>
        <end position="91"/>
    </location>
</feature>
<feature type="transmembrane region" description="Helical" evidence="1">
    <location>
        <begin position="197"/>
        <end position="217"/>
    </location>
</feature>
<keyword evidence="1" id="KW-1133">Transmembrane helix</keyword>
<dbReference type="eggNOG" id="ENOG502Z7TU">
    <property type="taxonomic scope" value="Bacteria"/>
</dbReference>
<accession>A0A024JTG3</accession>
<gene>
    <name evidence="2" type="ORF">BN973_00857</name>
</gene>
<protein>
    <submittedName>
        <fullName evidence="2">Membrane protein</fullName>
    </submittedName>
</protein>
<proteinExistence type="predicted"/>
<feature type="transmembrane region" description="Helical" evidence="1">
    <location>
        <begin position="300"/>
        <end position="322"/>
    </location>
</feature>
<feature type="transmembrane region" description="Helical" evidence="1">
    <location>
        <begin position="544"/>
        <end position="566"/>
    </location>
</feature>
<reference evidence="2" key="2">
    <citation type="submission" date="2014-04" db="EMBL/GenBank/DDBJ databases">
        <authorList>
            <person name="Xu Y.W."/>
            <person name="Yang Q."/>
        </authorList>
    </citation>
    <scope>NUCLEOTIDE SEQUENCE</scope>
    <source>
        <strain evidence="2">DSM 44626</strain>
    </source>
</reference>
<feature type="transmembrane region" description="Helical" evidence="1">
    <location>
        <begin position="269"/>
        <end position="288"/>
    </location>
</feature>
<keyword evidence="1" id="KW-0812">Transmembrane</keyword>
<feature type="transmembrane region" description="Helical" evidence="1">
    <location>
        <begin position="373"/>
        <end position="392"/>
    </location>
</feature>
<feature type="transmembrane region" description="Helical" evidence="1">
    <location>
        <begin position="342"/>
        <end position="361"/>
    </location>
</feature>
<dbReference type="STRING" id="47839.BN973_00857"/>
<feature type="transmembrane region" description="Helical" evidence="1">
    <location>
        <begin position="98"/>
        <end position="120"/>
    </location>
</feature>
<evidence type="ECO:0000256" key="1">
    <source>
        <dbReference type="SAM" id="Phobius"/>
    </source>
</evidence>
<name>A0A024JTG3_9MYCO</name>
<dbReference type="EMBL" id="HG964446">
    <property type="protein sequence ID" value="CDO86513.1"/>
    <property type="molecule type" value="Genomic_DNA"/>
</dbReference>
<sequence>MIAPWRRAVRWSLPGYALLLALLVVAPLLRPGYLLLRDAVSTPRSYLSDTALGLTAPPRATPQDFAVALASHLVDGGVVVKVLLVLGLWLAGWGAARLVAAALPCAGTPGQFVAVTLAIWNPYVAERLLQGHWSLLVGYGCLPWVASTTLRLRAGEAGYFALAFWIAVAGLTPTGLMLAATVALVCVLSPGAGRPRWLCAAAALGVALVAALPWLVAAATGSSLSTPRAASTVGVLAFAPRAEPGLGTLGSLASLGGIWNSEAVPSSRTTLFAVVAAVALLTVVAAGLPTVLRRPAAVPLLVLATASVVVPTALATGPGLHLLAAVVDAAPGLGVLRDGQKWVALAVPGYALAGAGAVVTLRRWLPPPADFATALIGCLALIAVLPDLAWGVGGKVAPVHYPPGWAAVAAAINRMPAPVAVLPEGSMRRFAWSGPAPVLDPLPRWLRADVLSSGDLAISGRVVPGEGDRARAVQELLLSGPAPSALAPAGVGWLVVESDSAGDMGSAARTLDALTPVFSDQELTLYRIGGDAPGVSSGRRQVTLIAHLAWLGFLILGGGGALASAWRRESPLGGAGRRLARRDT</sequence>
<feature type="transmembrane region" description="Helical" evidence="1">
    <location>
        <begin position="159"/>
        <end position="185"/>
    </location>
</feature>
<keyword evidence="1" id="KW-0472">Membrane</keyword>
<dbReference type="AlphaFoldDB" id="A0A024JTG3"/>
<evidence type="ECO:0000313" key="2">
    <source>
        <dbReference type="EMBL" id="CDO86513.1"/>
    </source>
</evidence>
<organism evidence="2">
    <name type="scientific">Mycobacterium triplex</name>
    <dbReference type="NCBI Taxonomy" id="47839"/>
    <lineage>
        <taxon>Bacteria</taxon>
        <taxon>Bacillati</taxon>
        <taxon>Actinomycetota</taxon>
        <taxon>Actinomycetes</taxon>
        <taxon>Mycobacteriales</taxon>
        <taxon>Mycobacteriaceae</taxon>
        <taxon>Mycobacterium</taxon>
        <taxon>Mycobacterium simiae complex</taxon>
    </lineage>
</organism>
<dbReference type="HOGENOM" id="CLU_027642_0_0_11"/>
<dbReference type="Proteomes" id="UP000028880">
    <property type="component" value="Unassembled WGS sequence"/>
</dbReference>